<dbReference type="PANTHER" id="PTHR21366">
    <property type="entry name" value="GLYOXALASE FAMILY PROTEIN"/>
    <property type="match status" value="1"/>
</dbReference>
<dbReference type="Pfam" id="PF00903">
    <property type="entry name" value="Glyoxalase"/>
    <property type="match status" value="2"/>
</dbReference>
<dbReference type="PANTHER" id="PTHR21366:SF14">
    <property type="entry name" value="GLYOXALASE DOMAIN-CONTAINING PROTEIN 5"/>
    <property type="match status" value="1"/>
</dbReference>
<keyword evidence="3" id="KW-0223">Dioxygenase</keyword>
<keyword evidence="3" id="KW-0560">Oxidoreductase</keyword>
<dbReference type="InterPro" id="IPR037523">
    <property type="entry name" value="VOC_core"/>
</dbReference>
<dbReference type="InterPro" id="IPR004360">
    <property type="entry name" value="Glyas_Fos-R_dOase_dom"/>
</dbReference>
<dbReference type="Gene3D" id="3.10.180.10">
    <property type="entry name" value="2,3-Dihydroxybiphenyl 1,2-Dioxygenase, domain 1"/>
    <property type="match status" value="2"/>
</dbReference>
<feature type="region of interest" description="Disordered" evidence="1">
    <location>
        <begin position="282"/>
        <end position="366"/>
    </location>
</feature>
<organism evidence="3 4">
    <name type="scientific">Streptomyces lycii</name>
    <dbReference type="NCBI Taxonomy" id="2654337"/>
    <lineage>
        <taxon>Bacteria</taxon>
        <taxon>Bacillati</taxon>
        <taxon>Actinomycetota</taxon>
        <taxon>Actinomycetes</taxon>
        <taxon>Kitasatosporales</taxon>
        <taxon>Streptomycetaceae</taxon>
        <taxon>Streptomyces</taxon>
    </lineage>
</organism>
<name>A0ABQ7FML3_9ACTN</name>
<evidence type="ECO:0000313" key="3">
    <source>
        <dbReference type="EMBL" id="KAF4409011.1"/>
    </source>
</evidence>
<evidence type="ECO:0000256" key="1">
    <source>
        <dbReference type="SAM" id="MobiDB-lite"/>
    </source>
</evidence>
<dbReference type="InterPro" id="IPR029068">
    <property type="entry name" value="Glyas_Bleomycin-R_OHBP_Dase"/>
</dbReference>
<feature type="domain" description="VOC" evidence="2">
    <location>
        <begin position="147"/>
        <end position="260"/>
    </location>
</feature>
<dbReference type="GO" id="GO:0051213">
    <property type="term" value="F:dioxygenase activity"/>
    <property type="evidence" value="ECO:0007669"/>
    <property type="project" value="UniProtKB-KW"/>
</dbReference>
<dbReference type="EMBL" id="WHPN01000254">
    <property type="protein sequence ID" value="KAF4409011.1"/>
    <property type="molecule type" value="Genomic_DNA"/>
</dbReference>
<comment type="caution">
    <text evidence="3">The sequence shown here is derived from an EMBL/GenBank/DDBJ whole genome shotgun (WGS) entry which is preliminary data.</text>
</comment>
<dbReference type="PROSITE" id="PS51819">
    <property type="entry name" value="VOC"/>
    <property type="match status" value="2"/>
</dbReference>
<gene>
    <name evidence="3" type="ORF">GCU69_11015</name>
</gene>
<reference evidence="3 4" key="1">
    <citation type="submission" date="2019-10" db="EMBL/GenBank/DDBJ databases">
        <title>Streptomyces tenebrisbrunneis sp.nov., an endogenous actinomycete isolated from of Lycium ruthenicum.</title>
        <authorList>
            <person name="Ma L."/>
        </authorList>
    </citation>
    <scope>NUCLEOTIDE SEQUENCE [LARGE SCALE GENOMIC DNA]</scope>
    <source>
        <strain evidence="3 4">TRM 66187</strain>
    </source>
</reference>
<evidence type="ECO:0000313" key="4">
    <source>
        <dbReference type="Proteomes" id="UP000621266"/>
    </source>
</evidence>
<dbReference type="SUPFAM" id="SSF54593">
    <property type="entry name" value="Glyoxalase/Bleomycin resistance protein/Dihydroxybiphenyl dioxygenase"/>
    <property type="match status" value="1"/>
</dbReference>
<proteinExistence type="predicted"/>
<evidence type="ECO:0000259" key="2">
    <source>
        <dbReference type="PROSITE" id="PS51819"/>
    </source>
</evidence>
<dbReference type="InterPro" id="IPR050383">
    <property type="entry name" value="GlyoxalaseI/FosfomycinResist"/>
</dbReference>
<feature type="compositionally biased region" description="Basic and acidic residues" evidence="1">
    <location>
        <begin position="320"/>
        <end position="329"/>
    </location>
</feature>
<dbReference type="CDD" id="cd08362">
    <property type="entry name" value="BphC5-RrK37_N_like"/>
    <property type="match status" value="1"/>
</dbReference>
<dbReference type="RefSeq" id="WP_156205785.1">
    <property type="nucleotide sequence ID" value="NZ_WHPN01000254.1"/>
</dbReference>
<feature type="domain" description="VOC" evidence="2">
    <location>
        <begin position="17"/>
        <end position="131"/>
    </location>
</feature>
<keyword evidence="4" id="KW-1185">Reference proteome</keyword>
<dbReference type="Proteomes" id="UP000621266">
    <property type="component" value="Unassembled WGS sequence"/>
</dbReference>
<accession>A0ABQ7FML3</accession>
<sequence>MSDTVQPVRPPIARLRKLRAVELFVPALAESADFYSEVWGLETVDADKNAAWLRGTGEEHHILRLTRAGRVGLGRIAFAVGTRAEVDEAARRLAGRGIAPVHGPGPLEQAGGGYGLRFTDPEGRLVEISALVEAVPERGRDAAVPVGVTHTVLNTVDIDAAVAFYCDVLGLRVSDWSEHQMAFLRVNTDHHCIAFNQAEWTSLNHVAYEMHSVDHFMRGLGRLRHHGITPKWGPGRHGPGNNTFSYFTDPSGLVCEYTSEVEQIVEDKWIARVWRRVPELSDLWGTAGPPGEEIRSHMAGVPDPGPLAAPVDAAVSDENPSGHETRSGHENPSANENAAGDEEPAGDEKAARPGNPGHENSAGVTA</sequence>
<protein>
    <submittedName>
        <fullName evidence="3">Extradiol ring-cleavage dioxygenase</fullName>
    </submittedName>
</protein>